<reference evidence="1" key="1">
    <citation type="submission" date="2022-04" db="EMBL/GenBank/DDBJ databases">
        <title>Chromosome-scale genome assembly of Holotrichia oblita Faldermann.</title>
        <authorList>
            <person name="Rongchong L."/>
        </authorList>
    </citation>
    <scope>NUCLEOTIDE SEQUENCE</scope>
    <source>
        <strain evidence="1">81SQS9</strain>
    </source>
</reference>
<dbReference type="Proteomes" id="UP001056778">
    <property type="component" value="Chromosome 7"/>
</dbReference>
<dbReference type="EMBL" id="CM043021">
    <property type="protein sequence ID" value="KAI4458532.1"/>
    <property type="molecule type" value="Genomic_DNA"/>
</dbReference>
<accession>A0ACB9STL4</accession>
<name>A0ACB9STL4_HOLOL</name>
<organism evidence="1 2">
    <name type="scientific">Holotrichia oblita</name>
    <name type="common">Chafer beetle</name>
    <dbReference type="NCBI Taxonomy" id="644536"/>
    <lineage>
        <taxon>Eukaryota</taxon>
        <taxon>Metazoa</taxon>
        <taxon>Ecdysozoa</taxon>
        <taxon>Arthropoda</taxon>
        <taxon>Hexapoda</taxon>
        <taxon>Insecta</taxon>
        <taxon>Pterygota</taxon>
        <taxon>Neoptera</taxon>
        <taxon>Endopterygota</taxon>
        <taxon>Coleoptera</taxon>
        <taxon>Polyphaga</taxon>
        <taxon>Scarabaeiformia</taxon>
        <taxon>Scarabaeidae</taxon>
        <taxon>Melolonthinae</taxon>
        <taxon>Holotrichia</taxon>
    </lineage>
</organism>
<sequence length="208" mass="24003">MMAGDNYDRSTRSKAEQEELINRVIEKVLTNKTFLEKMLNAVHDALSSRDQKIKELEDRIELQEQYSRSNNLRIFGVPESQAEKVEDVIVKICSDKLNLNISTADIDCCHRLKGKEGTHRPIIVRFCQRSIRNDVYRAKNKLKGTKTVIREDLTKARISVVKSLINKTSYRDVFTNNGNIFVKIRGNICKIKSISDYNNIIDKHFNVA</sequence>
<evidence type="ECO:0000313" key="1">
    <source>
        <dbReference type="EMBL" id="KAI4458532.1"/>
    </source>
</evidence>
<proteinExistence type="predicted"/>
<evidence type="ECO:0000313" key="2">
    <source>
        <dbReference type="Proteomes" id="UP001056778"/>
    </source>
</evidence>
<gene>
    <name evidence="1" type="ORF">MML48_7g00018543</name>
</gene>
<comment type="caution">
    <text evidence="1">The sequence shown here is derived from an EMBL/GenBank/DDBJ whole genome shotgun (WGS) entry which is preliminary data.</text>
</comment>
<protein>
    <submittedName>
        <fullName evidence="1">L1 transposable element-related</fullName>
    </submittedName>
</protein>
<keyword evidence="2" id="KW-1185">Reference proteome</keyword>